<organism evidence="2">
    <name type="scientific">Absidia glauca</name>
    <name type="common">Pin mould</name>
    <dbReference type="NCBI Taxonomy" id="4829"/>
    <lineage>
        <taxon>Eukaryota</taxon>
        <taxon>Fungi</taxon>
        <taxon>Fungi incertae sedis</taxon>
        <taxon>Mucoromycota</taxon>
        <taxon>Mucoromycotina</taxon>
        <taxon>Mucoromycetes</taxon>
        <taxon>Mucorales</taxon>
        <taxon>Cunninghamellaceae</taxon>
        <taxon>Absidia</taxon>
    </lineage>
</organism>
<proteinExistence type="predicted"/>
<dbReference type="EMBL" id="LT555164">
    <property type="protein sequence ID" value="SAM09651.1"/>
    <property type="molecule type" value="Genomic_DNA"/>
</dbReference>
<dbReference type="PANTHER" id="PTHR47551">
    <property type="entry name" value="TUBULIN--TYROSINE LIGASE PBY1-RELATED"/>
    <property type="match status" value="1"/>
</dbReference>
<gene>
    <name evidence="2" type="primary">ABSGL_15352.1 scaffold 16604</name>
</gene>
<protein>
    <recommendedName>
        <fullName evidence="1">Survival protein SurE-like phosphatase/nucleotidase domain-containing protein</fullName>
    </recommendedName>
</protein>
<evidence type="ECO:0000259" key="1">
    <source>
        <dbReference type="Pfam" id="PF01975"/>
    </source>
</evidence>
<feature type="domain" description="Survival protein SurE-like phosphatase/nucleotidase" evidence="1">
    <location>
        <begin position="5"/>
        <end position="208"/>
    </location>
</feature>
<keyword evidence="3" id="KW-1185">Reference proteome</keyword>
<dbReference type="OMA" id="PENDWVV"/>
<reference evidence="2" key="1">
    <citation type="submission" date="2016-04" db="EMBL/GenBank/DDBJ databases">
        <authorList>
            <person name="Evans L.H."/>
            <person name="Alamgir A."/>
            <person name="Owens N."/>
            <person name="Weber N.D."/>
            <person name="Virtaneva K."/>
            <person name="Barbian K."/>
            <person name="Babar A."/>
            <person name="Rosenke K."/>
        </authorList>
    </citation>
    <scope>NUCLEOTIDE SEQUENCE [LARGE SCALE GENOMIC DNA]</scope>
    <source>
        <strain evidence="2">CBS 101.48</strain>
    </source>
</reference>
<dbReference type="InterPro" id="IPR002828">
    <property type="entry name" value="SurE-like_Pase/nucleotidase"/>
</dbReference>
<sequence length="295" mass="32342">MPIRVLICNDDGPPNQEESPFIMPFVDHLEQQGWEVTVCIPDSQKSWIGKSMMIKDKIGISYYHRESKEVSHHRRHASDFVLLSGTPATCVNIALHHLFKDQTFDLVLVGPNFGRNTASIYTLASGTIGGALEATTCGKKSIALSFPFYSRDFSPAAIQNACVMAAKVIEQLYTKDAWPLHGLFNINVPVVADVDCPVHITRFHQANYGSLFKPLDQAPPEDGSIEAQVRLDAETTGALFRFAPDIKAMSNPNDALPGSDAWAIQQKCISVTPMVASYAMASLDNDYGVGTLNKL</sequence>
<dbReference type="Gene3D" id="3.40.1210.10">
    <property type="entry name" value="Survival protein SurE-like phosphatase/nucleotidase"/>
    <property type="match status" value="1"/>
</dbReference>
<dbReference type="InterPro" id="IPR027746">
    <property type="entry name" value="TTL"/>
</dbReference>
<dbReference type="InParanoid" id="A0A163MX71"/>
<dbReference type="Proteomes" id="UP000078561">
    <property type="component" value="Unassembled WGS sequence"/>
</dbReference>
<evidence type="ECO:0000313" key="3">
    <source>
        <dbReference type="Proteomes" id="UP000078561"/>
    </source>
</evidence>
<dbReference type="AlphaFoldDB" id="A0A163MX71"/>
<dbReference type="STRING" id="4829.A0A163MX71"/>
<dbReference type="GO" id="GO:0016787">
    <property type="term" value="F:hydrolase activity"/>
    <property type="evidence" value="ECO:0007669"/>
    <property type="project" value="InterPro"/>
</dbReference>
<dbReference type="GO" id="GO:0000932">
    <property type="term" value="C:P-body"/>
    <property type="evidence" value="ECO:0007669"/>
    <property type="project" value="TreeGrafter"/>
</dbReference>
<dbReference type="PANTHER" id="PTHR47551:SF1">
    <property type="entry name" value="TUBULIN--TYROSINE LIGASE PBY1-RELATED"/>
    <property type="match status" value="1"/>
</dbReference>
<dbReference type="OrthoDB" id="202825at2759"/>
<dbReference type="InterPro" id="IPR036523">
    <property type="entry name" value="SurE-like_sf"/>
</dbReference>
<dbReference type="SUPFAM" id="SSF64167">
    <property type="entry name" value="SurE-like"/>
    <property type="match status" value="1"/>
</dbReference>
<dbReference type="Pfam" id="PF01975">
    <property type="entry name" value="SurE"/>
    <property type="match status" value="1"/>
</dbReference>
<dbReference type="NCBIfam" id="TIGR00087">
    <property type="entry name" value="surE"/>
    <property type="match status" value="1"/>
</dbReference>
<accession>A0A163MX71</accession>
<evidence type="ECO:0000313" key="2">
    <source>
        <dbReference type="EMBL" id="SAM09651.1"/>
    </source>
</evidence>
<name>A0A163MX71_ABSGL</name>